<proteinExistence type="predicted"/>
<organism evidence="2 3">
    <name type="scientific">[Collinsella] massiliensis</name>
    <dbReference type="NCBI Taxonomy" id="1232426"/>
    <lineage>
        <taxon>Bacteria</taxon>
        <taxon>Bacillati</taxon>
        <taxon>Actinomycetota</taxon>
        <taxon>Coriobacteriia</taxon>
        <taxon>Coriobacteriales</taxon>
        <taxon>Coriobacteriaceae</taxon>
        <taxon>Enorma</taxon>
    </lineage>
</organism>
<feature type="compositionally biased region" description="Basic and acidic residues" evidence="1">
    <location>
        <begin position="555"/>
        <end position="565"/>
    </location>
</feature>
<dbReference type="AlphaFoldDB" id="A0A1Y3Y5X4"/>
<accession>A0A1Y3Y5X4</accession>
<sequence length="606" mass="64270">MTANTNGAKYWGAGLNLTANGTGEVESGAALTLIGNGGDGLDNQRTTVMHDGAKVTITNNSDGSGGGIYNPGNLTLPSDAQVYNNHATTSGDDIYSTGSITFGHVGSGWKLDGVDCDGNPDDCTDTIDGWFIDAADARWEAHADTYDGVHVEKYTFDGDTTTVTGPLALKAAHGLGVVTVDPADITIYMGGTDGYEGVSSNGQITGSNSLPEPGFYLALPDDVNAALRAAGAATDGENADLSQYLTIYTHGYAGENGELHWTLEPYGKTYSGAYGRHIYRIVPAPTEGQEAVPVRLEFTDGEGNTSTSDTFEPSESGALNEHYTMQLYTELVDKNQVVFEVDVNGQKFYNTMQLETGDLNVRYVTGDQADVVTDILNTVDDLADAKAENAGKAYAVVSRNARYTINESNIDVTDSAAPSLLFDNVVSDHNTEGADDYDQQLANRAVDVIADTGTTFQNPWYDARYLDLVDANNGNAWISSSEPVTVYWPYPVGTDENTEFHLVHFEGLDREIATGDVEDSIASANAVPVEVETTPYGIKFETTSFSPFVLMWEGKGEQPKPEEPSKPGSDGLVQTGDNSLTLIAGIGAAGVACLGAALAVKSKGKE</sequence>
<evidence type="ECO:0008006" key="4">
    <source>
        <dbReference type="Google" id="ProtNLM"/>
    </source>
</evidence>
<evidence type="ECO:0000313" key="3">
    <source>
        <dbReference type="Proteomes" id="UP000195781"/>
    </source>
</evidence>
<comment type="caution">
    <text evidence="2">The sequence shown here is derived from an EMBL/GenBank/DDBJ whole genome shotgun (WGS) entry which is preliminary data.</text>
</comment>
<protein>
    <recommendedName>
        <fullName evidence="4">Gram-positive cocci surface proteins LPxTG domain-containing protein</fullName>
    </recommendedName>
</protein>
<dbReference type="EMBL" id="NFIE01000002">
    <property type="protein sequence ID" value="OUN89720.1"/>
    <property type="molecule type" value="Genomic_DNA"/>
</dbReference>
<reference evidence="3" key="1">
    <citation type="submission" date="2017-04" db="EMBL/GenBank/DDBJ databases">
        <title>Function of individual gut microbiota members based on whole genome sequencing of pure cultures obtained from chicken caecum.</title>
        <authorList>
            <person name="Medvecky M."/>
            <person name="Cejkova D."/>
            <person name="Polansky O."/>
            <person name="Karasova D."/>
            <person name="Kubasova T."/>
            <person name="Cizek A."/>
            <person name="Rychlik I."/>
        </authorList>
    </citation>
    <scope>NUCLEOTIDE SEQUENCE [LARGE SCALE GENOMIC DNA]</scope>
    <source>
        <strain evidence="3">An5</strain>
    </source>
</reference>
<evidence type="ECO:0000313" key="2">
    <source>
        <dbReference type="EMBL" id="OUN89720.1"/>
    </source>
</evidence>
<gene>
    <name evidence="2" type="ORF">B5G02_01420</name>
</gene>
<evidence type="ECO:0000256" key="1">
    <source>
        <dbReference type="SAM" id="MobiDB-lite"/>
    </source>
</evidence>
<name>A0A1Y3Y5X4_9ACTN</name>
<feature type="region of interest" description="Disordered" evidence="1">
    <location>
        <begin position="555"/>
        <end position="574"/>
    </location>
</feature>
<dbReference type="Proteomes" id="UP000195781">
    <property type="component" value="Unassembled WGS sequence"/>
</dbReference>
<dbReference type="OrthoDB" id="3196290at2"/>
<keyword evidence="3" id="KW-1185">Reference proteome</keyword>